<dbReference type="Pfam" id="PF13471">
    <property type="entry name" value="Transglut_core3"/>
    <property type="match status" value="1"/>
</dbReference>
<evidence type="ECO:0000259" key="1">
    <source>
        <dbReference type="Pfam" id="PF13471"/>
    </source>
</evidence>
<accession>A0A430BQ40</accession>
<dbReference type="EMBL" id="QRAL01000026">
    <property type="protein sequence ID" value="RSU54809.1"/>
    <property type="molecule type" value="Genomic_DNA"/>
</dbReference>
<dbReference type="Proteomes" id="UP000287401">
    <property type="component" value="Unassembled WGS sequence"/>
</dbReference>
<dbReference type="InterPro" id="IPR032708">
    <property type="entry name" value="McjB_C"/>
</dbReference>
<gene>
    <name evidence="2" type="ORF">DAH51_19215</name>
</gene>
<protein>
    <submittedName>
        <fullName evidence="2">Lasso peptide biosynthesis B2 protein</fullName>
    </submittedName>
</protein>
<dbReference type="AlphaFoldDB" id="A0A430BQ40"/>
<evidence type="ECO:0000313" key="2">
    <source>
        <dbReference type="EMBL" id="RSU54809.1"/>
    </source>
</evidence>
<comment type="caution">
    <text evidence="2">The sequence shown here is derived from an EMBL/GenBank/DDBJ whole genome shotgun (WGS) entry which is preliminary data.</text>
</comment>
<organism evidence="2 3">
    <name type="scientific">Sphingobium yanoikuyae</name>
    <name type="common">Sphingomonas yanoikuyae</name>
    <dbReference type="NCBI Taxonomy" id="13690"/>
    <lineage>
        <taxon>Bacteria</taxon>
        <taxon>Pseudomonadati</taxon>
        <taxon>Pseudomonadota</taxon>
        <taxon>Alphaproteobacteria</taxon>
        <taxon>Sphingomonadales</taxon>
        <taxon>Sphingomonadaceae</taxon>
        <taxon>Sphingobium</taxon>
    </lineage>
</organism>
<evidence type="ECO:0000313" key="3">
    <source>
        <dbReference type="Proteomes" id="UP000287401"/>
    </source>
</evidence>
<dbReference type="InterPro" id="IPR053521">
    <property type="entry name" value="McjB-like"/>
</dbReference>
<dbReference type="NCBIfam" id="NF033537">
    <property type="entry name" value="lasso_biosyn_B2"/>
    <property type="match status" value="1"/>
</dbReference>
<sequence length="229" mass="25485">MLSEGAVERVILKQDVGYCELEGHLYFLDVSRDRYLGASASLAATVDQLLQGGELSESSRKQLIDTGLFVDAEGRQKVLEPPCQLHSAHAITGRSAKIFPVYTAIYRLPCAVLFLAIFHGLVGRLHLRTIIHLSQYTLRTKSIDVLPSSIEPMLYSFTQALRLFPRKDKCLPDALALRAYLGLQGIRTTLVFGIQPSPFMAHCWIQHHDTVLGQDLEAVADFRAIKVVP</sequence>
<reference evidence="2 3" key="1">
    <citation type="submission" date="2018-07" db="EMBL/GenBank/DDBJ databases">
        <title>Genomic and Epidemiologic Investigation of an Indolent Hospital Outbreak.</title>
        <authorList>
            <person name="Johnson R.C."/>
            <person name="Deming C."/>
            <person name="Conlan S."/>
            <person name="Zellmer C.J."/>
            <person name="Michelin A.V."/>
            <person name="Lee-Lin S."/>
            <person name="Thomas P.J."/>
            <person name="Park M."/>
            <person name="Weingarten R.A."/>
            <person name="Less J."/>
            <person name="Dekker J.P."/>
            <person name="Frank K.M."/>
            <person name="Musser K.A."/>
            <person name="Mcquiston J.R."/>
            <person name="Henderson D.K."/>
            <person name="Lau A.F."/>
            <person name="Palmore T.N."/>
            <person name="Segre J.A."/>
        </authorList>
    </citation>
    <scope>NUCLEOTIDE SEQUENCE [LARGE SCALE GENOMIC DNA]</scope>
    <source>
        <strain evidence="2 3">SK-NIH.Env6_1116</strain>
    </source>
</reference>
<name>A0A430BQ40_SPHYA</name>
<proteinExistence type="predicted"/>
<feature type="domain" description="Microcin J25-processing protein McjB C-terminal" evidence="1">
    <location>
        <begin position="156"/>
        <end position="225"/>
    </location>
</feature>